<feature type="domain" description="L,D-TPase catalytic" evidence="8">
    <location>
        <begin position="87"/>
        <end position="227"/>
    </location>
</feature>
<dbReference type="Pfam" id="PF03734">
    <property type="entry name" value="YkuD"/>
    <property type="match status" value="1"/>
</dbReference>
<keyword evidence="4 6" id="KW-0573">Peptidoglycan synthesis</keyword>
<dbReference type="GO" id="GO:0005576">
    <property type="term" value="C:extracellular region"/>
    <property type="evidence" value="ECO:0007669"/>
    <property type="project" value="TreeGrafter"/>
</dbReference>
<proteinExistence type="predicted"/>
<dbReference type="PATRIC" id="fig|1618552.3.peg.514"/>
<dbReference type="SUPFAM" id="SSF141523">
    <property type="entry name" value="L,D-transpeptidase catalytic domain-like"/>
    <property type="match status" value="1"/>
</dbReference>
<keyword evidence="5 6" id="KW-0961">Cell wall biogenesis/degradation</keyword>
<keyword evidence="7" id="KW-0812">Transmembrane</keyword>
<comment type="caution">
    <text evidence="9">The sequence shown here is derived from an EMBL/GenBank/DDBJ whole genome shotgun (WGS) entry which is preliminary data.</text>
</comment>
<feature type="active site" description="Proton donor/acceptor" evidence="6">
    <location>
        <position position="171"/>
    </location>
</feature>
<sequence>MSLKKNFLIILSASILIIIFFLLLNGQSKSNKKIQVSDKNACVTGDYTGEFLLDEKLAFFEGRDVEVPTIASNTRQTNILGVSSEERYIEVDLSEQKLKAWDGSDLFLETAVSTGLPWYPTPQGEFRIWIKLKATKMEGGSGRYYYYLPNVPYVMYFQNDKVPGWRGYGLHGTYWHNDFGTPRSHGCVNLPTSIAEKLYYWTSPVLPEGKNVARASTENPGTRIVIHE</sequence>
<dbReference type="AlphaFoldDB" id="A0A0G0S5X2"/>
<dbReference type="PANTHER" id="PTHR30582">
    <property type="entry name" value="L,D-TRANSPEPTIDASE"/>
    <property type="match status" value="1"/>
</dbReference>
<dbReference type="EMBL" id="LBXL01000013">
    <property type="protein sequence ID" value="KKR30110.1"/>
    <property type="molecule type" value="Genomic_DNA"/>
</dbReference>
<dbReference type="InterPro" id="IPR005490">
    <property type="entry name" value="LD_TPept_cat_dom"/>
</dbReference>
<evidence type="ECO:0000256" key="6">
    <source>
        <dbReference type="PROSITE-ProRule" id="PRU01373"/>
    </source>
</evidence>
<evidence type="ECO:0000256" key="2">
    <source>
        <dbReference type="ARBA" id="ARBA00022679"/>
    </source>
</evidence>
<dbReference type="CDD" id="cd16913">
    <property type="entry name" value="YkuD_like"/>
    <property type="match status" value="1"/>
</dbReference>
<evidence type="ECO:0000259" key="8">
    <source>
        <dbReference type="PROSITE" id="PS52029"/>
    </source>
</evidence>
<dbReference type="GO" id="GO:0008360">
    <property type="term" value="P:regulation of cell shape"/>
    <property type="evidence" value="ECO:0007669"/>
    <property type="project" value="UniProtKB-UniRule"/>
</dbReference>
<evidence type="ECO:0000313" key="10">
    <source>
        <dbReference type="Proteomes" id="UP000034793"/>
    </source>
</evidence>
<organism evidence="9 10">
    <name type="scientific">Candidatus Woesebacteria bacterium GW2011_GWA1_39_8</name>
    <dbReference type="NCBI Taxonomy" id="1618552"/>
    <lineage>
        <taxon>Bacteria</taxon>
        <taxon>Candidatus Woeseibacteriota</taxon>
    </lineage>
</organism>
<dbReference type="UniPathway" id="UPA00219"/>
<dbReference type="GO" id="GO:0016740">
    <property type="term" value="F:transferase activity"/>
    <property type="evidence" value="ECO:0007669"/>
    <property type="project" value="UniProtKB-KW"/>
</dbReference>
<feature type="transmembrane region" description="Helical" evidence="7">
    <location>
        <begin position="6"/>
        <end position="24"/>
    </location>
</feature>
<dbReference type="GO" id="GO:0071972">
    <property type="term" value="F:peptidoglycan L,D-transpeptidase activity"/>
    <property type="evidence" value="ECO:0007669"/>
    <property type="project" value="TreeGrafter"/>
</dbReference>
<keyword evidence="7" id="KW-1133">Transmembrane helix</keyword>
<evidence type="ECO:0000256" key="1">
    <source>
        <dbReference type="ARBA" id="ARBA00004752"/>
    </source>
</evidence>
<keyword evidence="3 6" id="KW-0133">Cell shape</keyword>
<evidence type="ECO:0000256" key="7">
    <source>
        <dbReference type="SAM" id="Phobius"/>
    </source>
</evidence>
<dbReference type="GO" id="GO:0018104">
    <property type="term" value="P:peptidoglycan-protein cross-linking"/>
    <property type="evidence" value="ECO:0007669"/>
    <property type="project" value="TreeGrafter"/>
</dbReference>
<gene>
    <name evidence="9" type="ORF">UT61_C0013G0024</name>
</gene>
<feature type="active site" description="Nucleophile" evidence="6">
    <location>
        <position position="187"/>
    </location>
</feature>
<keyword evidence="7" id="KW-0472">Membrane</keyword>
<evidence type="ECO:0000256" key="4">
    <source>
        <dbReference type="ARBA" id="ARBA00022984"/>
    </source>
</evidence>
<dbReference type="InterPro" id="IPR050979">
    <property type="entry name" value="LD-transpeptidase"/>
</dbReference>
<accession>A0A0G0S5X2</accession>
<dbReference type="PROSITE" id="PS52029">
    <property type="entry name" value="LD_TPASE"/>
    <property type="match status" value="1"/>
</dbReference>
<dbReference type="InterPro" id="IPR038063">
    <property type="entry name" value="Transpep_catalytic_dom"/>
</dbReference>
<dbReference type="PANTHER" id="PTHR30582:SF2">
    <property type="entry name" value="L,D-TRANSPEPTIDASE YCIB-RELATED"/>
    <property type="match status" value="1"/>
</dbReference>
<evidence type="ECO:0000313" key="9">
    <source>
        <dbReference type="EMBL" id="KKR30110.1"/>
    </source>
</evidence>
<protein>
    <submittedName>
        <fullName evidence="9">ErfK/YbiS/YcfS/YnhG family protein</fullName>
    </submittedName>
</protein>
<comment type="pathway">
    <text evidence="1 6">Cell wall biogenesis; peptidoglycan biosynthesis.</text>
</comment>
<dbReference type="Gene3D" id="2.40.440.10">
    <property type="entry name" value="L,D-transpeptidase catalytic domain-like"/>
    <property type="match status" value="1"/>
</dbReference>
<name>A0A0G0S5X2_9BACT</name>
<dbReference type="Proteomes" id="UP000034793">
    <property type="component" value="Unassembled WGS sequence"/>
</dbReference>
<keyword evidence="2" id="KW-0808">Transferase</keyword>
<dbReference type="GO" id="GO:0071555">
    <property type="term" value="P:cell wall organization"/>
    <property type="evidence" value="ECO:0007669"/>
    <property type="project" value="UniProtKB-UniRule"/>
</dbReference>
<evidence type="ECO:0000256" key="5">
    <source>
        <dbReference type="ARBA" id="ARBA00023316"/>
    </source>
</evidence>
<reference evidence="9 10" key="1">
    <citation type="journal article" date="2015" name="Nature">
        <title>rRNA introns, odd ribosomes, and small enigmatic genomes across a large radiation of phyla.</title>
        <authorList>
            <person name="Brown C.T."/>
            <person name="Hug L.A."/>
            <person name="Thomas B.C."/>
            <person name="Sharon I."/>
            <person name="Castelle C.J."/>
            <person name="Singh A."/>
            <person name="Wilkins M.J."/>
            <person name="Williams K.H."/>
            <person name="Banfield J.F."/>
        </authorList>
    </citation>
    <scope>NUCLEOTIDE SEQUENCE [LARGE SCALE GENOMIC DNA]</scope>
</reference>
<evidence type="ECO:0000256" key="3">
    <source>
        <dbReference type="ARBA" id="ARBA00022960"/>
    </source>
</evidence>